<dbReference type="AlphaFoldDB" id="A0AAN6VG97"/>
<evidence type="ECO:0008006" key="3">
    <source>
        <dbReference type="Google" id="ProtNLM"/>
    </source>
</evidence>
<reference evidence="1" key="1">
    <citation type="journal article" date="2023" name="Mol. Phylogenet. Evol.">
        <title>Genome-scale phylogeny and comparative genomics of the fungal order Sordariales.</title>
        <authorList>
            <person name="Hensen N."/>
            <person name="Bonometti L."/>
            <person name="Westerberg I."/>
            <person name="Brannstrom I.O."/>
            <person name="Guillou S."/>
            <person name="Cros-Aarteil S."/>
            <person name="Calhoun S."/>
            <person name="Haridas S."/>
            <person name="Kuo A."/>
            <person name="Mondo S."/>
            <person name="Pangilinan J."/>
            <person name="Riley R."/>
            <person name="LaButti K."/>
            <person name="Andreopoulos B."/>
            <person name="Lipzen A."/>
            <person name="Chen C."/>
            <person name="Yan M."/>
            <person name="Daum C."/>
            <person name="Ng V."/>
            <person name="Clum A."/>
            <person name="Steindorff A."/>
            <person name="Ohm R.A."/>
            <person name="Martin F."/>
            <person name="Silar P."/>
            <person name="Natvig D.O."/>
            <person name="Lalanne C."/>
            <person name="Gautier V."/>
            <person name="Ament-Velasquez S.L."/>
            <person name="Kruys A."/>
            <person name="Hutchinson M.I."/>
            <person name="Powell A.J."/>
            <person name="Barry K."/>
            <person name="Miller A.N."/>
            <person name="Grigoriev I.V."/>
            <person name="Debuchy R."/>
            <person name="Gladieux P."/>
            <person name="Hiltunen Thoren M."/>
            <person name="Johannesson H."/>
        </authorList>
    </citation>
    <scope>NUCLEOTIDE SEQUENCE</scope>
    <source>
        <strain evidence="1">CBS 538.74</strain>
    </source>
</reference>
<reference evidence="1" key="2">
    <citation type="submission" date="2023-05" db="EMBL/GenBank/DDBJ databases">
        <authorList>
            <consortium name="Lawrence Berkeley National Laboratory"/>
            <person name="Steindorff A."/>
            <person name="Hensen N."/>
            <person name="Bonometti L."/>
            <person name="Westerberg I."/>
            <person name="Brannstrom I.O."/>
            <person name="Guillou S."/>
            <person name="Cros-Aarteil S."/>
            <person name="Calhoun S."/>
            <person name="Haridas S."/>
            <person name="Kuo A."/>
            <person name="Mondo S."/>
            <person name="Pangilinan J."/>
            <person name="Riley R."/>
            <person name="Labutti K."/>
            <person name="Andreopoulos B."/>
            <person name="Lipzen A."/>
            <person name="Chen C."/>
            <person name="Yanf M."/>
            <person name="Daum C."/>
            <person name="Ng V."/>
            <person name="Clum A."/>
            <person name="Ohm R."/>
            <person name="Martin F."/>
            <person name="Silar P."/>
            <person name="Natvig D."/>
            <person name="Lalanne C."/>
            <person name="Gautier V."/>
            <person name="Ament-Velasquez S.L."/>
            <person name="Kruys A."/>
            <person name="Hutchinson M.I."/>
            <person name="Powell A.J."/>
            <person name="Barry K."/>
            <person name="Miller A.N."/>
            <person name="Grigoriev I.V."/>
            <person name="Debuchy R."/>
            <person name="Gladieux P."/>
            <person name="Thoren M.H."/>
            <person name="Johannesson H."/>
        </authorList>
    </citation>
    <scope>NUCLEOTIDE SEQUENCE</scope>
    <source>
        <strain evidence="1">CBS 538.74</strain>
    </source>
</reference>
<accession>A0AAN6VG97</accession>
<dbReference type="InterPro" id="IPR012674">
    <property type="entry name" value="Calycin"/>
</dbReference>
<dbReference type="SUPFAM" id="SSF50814">
    <property type="entry name" value="Lipocalins"/>
    <property type="match status" value="1"/>
</dbReference>
<keyword evidence="2" id="KW-1185">Reference proteome</keyword>
<evidence type="ECO:0000313" key="2">
    <source>
        <dbReference type="Proteomes" id="UP001302745"/>
    </source>
</evidence>
<evidence type="ECO:0000313" key="1">
    <source>
        <dbReference type="EMBL" id="KAK4150734.1"/>
    </source>
</evidence>
<dbReference type="PANTHER" id="PTHR38115:SF1">
    <property type="entry name" value="LIPOCALIN-LIKE DOMAIN-CONTAINING PROTEIN"/>
    <property type="match status" value="1"/>
</dbReference>
<sequence>MAAPLDVSMHNLTGSWTMSKSLSDPFDKALAMQGIPWIVRKLASLATLTMKVAHEVDESGAKILVFTQGASVAIGGISEEKEVRVLDWREEFHSSPIFGATSHRSRMVNLSAATGHDGQPLDPYLTEHFLDEGEPGGDNNLYDLVVHQTNGWVMEQIWGFGMVIEQRWLMRTMAIRKDGEMVNARVIYEWKGKERGGK</sequence>
<dbReference type="PANTHER" id="PTHR38115">
    <property type="entry name" value="LIPOCALIN-LIKE DOMAIN-CONTAINING PROTEIN"/>
    <property type="match status" value="1"/>
</dbReference>
<dbReference type="Gene3D" id="2.40.128.20">
    <property type="match status" value="1"/>
</dbReference>
<dbReference type="Proteomes" id="UP001302745">
    <property type="component" value="Unassembled WGS sequence"/>
</dbReference>
<gene>
    <name evidence="1" type="ORF">C8A00DRAFT_17798</name>
</gene>
<organism evidence="1 2">
    <name type="scientific">Chaetomidium leptoderma</name>
    <dbReference type="NCBI Taxonomy" id="669021"/>
    <lineage>
        <taxon>Eukaryota</taxon>
        <taxon>Fungi</taxon>
        <taxon>Dikarya</taxon>
        <taxon>Ascomycota</taxon>
        <taxon>Pezizomycotina</taxon>
        <taxon>Sordariomycetes</taxon>
        <taxon>Sordariomycetidae</taxon>
        <taxon>Sordariales</taxon>
        <taxon>Chaetomiaceae</taxon>
        <taxon>Chaetomidium</taxon>
    </lineage>
</organism>
<proteinExistence type="predicted"/>
<dbReference type="InterPro" id="IPR053037">
    <property type="entry name" value="Pericyclase_pydY-like"/>
</dbReference>
<dbReference type="EMBL" id="MU857054">
    <property type="protein sequence ID" value="KAK4150734.1"/>
    <property type="molecule type" value="Genomic_DNA"/>
</dbReference>
<name>A0AAN6VG97_9PEZI</name>
<protein>
    <recommendedName>
        <fullName evidence="3">Lipocalin-like domain-containing protein</fullName>
    </recommendedName>
</protein>
<comment type="caution">
    <text evidence="1">The sequence shown here is derived from an EMBL/GenBank/DDBJ whole genome shotgun (WGS) entry which is preliminary data.</text>
</comment>